<dbReference type="Proteomes" id="UP000009222">
    <property type="component" value="Chromosome"/>
</dbReference>
<organism evidence="2 3">
    <name type="scientific">Leadbettera azotonutricia (strain ATCC BAA-888 / DSM 13862 / ZAS-9)</name>
    <name type="common">Treponema azotonutricium</name>
    <dbReference type="NCBI Taxonomy" id="545695"/>
    <lineage>
        <taxon>Bacteria</taxon>
        <taxon>Pseudomonadati</taxon>
        <taxon>Spirochaetota</taxon>
        <taxon>Spirochaetia</taxon>
        <taxon>Spirochaetales</taxon>
        <taxon>Breznakiellaceae</taxon>
        <taxon>Leadbettera</taxon>
    </lineage>
</organism>
<reference evidence="3" key="1">
    <citation type="submission" date="2009-12" db="EMBL/GenBank/DDBJ databases">
        <title>Complete sequence of Treponema azotonutricium strain ZAS-9.</title>
        <authorList>
            <person name="Tetu S.G."/>
            <person name="Matson E."/>
            <person name="Ren Q."/>
            <person name="Seshadri R."/>
            <person name="Elbourne L."/>
            <person name="Hassan K.A."/>
            <person name="Durkin A."/>
            <person name="Radune D."/>
            <person name="Mohamoud Y."/>
            <person name="Shay R."/>
            <person name="Jin S."/>
            <person name="Zhang X."/>
            <person name="Lucey K."/>
            <person name="Ballor N.R."/>
            <person name="Ottesen E."/>
            <person name="Rosenthal R."/>
            <person name="Allen A."/>
            <person name="Leadbetter J.R."/>
            <person name="Paulsen I.T."/>
        </authorList>
    </citation>
    <scope>NUCLEOTIDE SEQUENCE [LARGE SCALE GENOMIC DNA]</scope>
    <source>
        <strain evidence="3">ATCC BAA-888 / DSM 13862 / ZAS-9</strain>
    </source>
</reference>
<keyword evidence="3" id="KW-1185">Reference proteome</keyword>
<keyword evidence="1" id="KW-0812">Transmembrane</keyword>
<dbReference type="AlphaFoldDB" id="F5YAT9"/>
<dbReference type="RefSeq" id="WP_015711271.1">
    <property type="nucleotide sequence ID" value="NC_015577.1"/>
</dbReference>
<feature type="transmembrane region" description="Helical" evidence="1">
    <location>
        <begin position="105"/>
        <end position="127"/>
    </location>
</feature>
<dbReference type="GO" id="GO:0016020">
    <property type="term" value="C:membrane"/>
    <property type="evidence" value="ECO:0007669"/>
    <property type="project" value="InterPro"/>
</dbReference>
<evidence type="ECO:0000313" key="3">
    <source>
        <dbReference type="Proteomes" id="UP000009222"/>
    </source>
</evidence>
<dbReference type="InParanoid" id="F5YAT9"/>
<dbReference type="EMBL" id="CP001841">
    <property type="protein sequence ID" value="AEF81443.1"/>
    <property type="molecule type" value="Genomic_DNA"/>
</dbReference>
<protein>
    <submittedName>
        <fullName evidence="2">CDP-alcohol phosphatidyltransferase family</fullName>
    </submittedName>
</protein>
<dbReference type="InterPro" id="IPR000462">
    <property type="entry name" value="CDP-OH_P_trans"/>
</dbReference>
<proteinExistence type="predicted"/>
<dbReference type="InterPro" id="IPR043130">
    <property type="entry name" value="CDP-OH_PTrfase_TM_dom"/>
</dbReference>
<dbReference type="GO" id="GO:0008654">
    <property type="term" value="P:phospholipid biosynthetic process"/>
    <property type="evidence" value="ECO:0007669"/>
    <property type="project" value="InterPro"/>
</dbReference>
<dbReference type="STRING" id="545695.TREAZ_0693"/>
<dbReference type="OrthoDB" id="269185at2"/>
<gene>
    <name evidence="2" type="ordered locus">TREAZ_0693</name>
</gene>
<keyword evidence="2" id="KW-0808">Transferase</keyword>
<keyword evidence="1" id="KW-1133">Transmembrane helix</keyword>
<dbReference type="HOGENOM" id="CLU_1136268_0_0_12"/>
<dbReference type="Pfam" id="PF01066">
    <property type="entry name" value="CDP-OH_P_transf"/>
    <property type="match status" value="1"/>
</dbReference>
<name>F5YAT9_LEAAZ</name>
<reference evidence="2 3" key="2">
    <citation type="journal article" date="2011" name="ISME J.">
        <title>RNA-seq reveals cooperative metabolic interactions between two termite-gut spirochete species in co-culture.</title>
        <authorList>
            <person name="Rosenthal A.Z."/>
            <person name="Matson E.G."/>
            <person name="Eldar A."/>
            <person name="Leadbetter J.R."/>
        </authorList>
    </citation>
    <scope>NUCLEOTIDE SEQUENCE [LARGE SCALE GENOMIC DNA]</scope>
    <source>
        <strain evidence="3">ATCC BAA-888 / DSM 13862 / ZAS-9</strain>
    </source>
</reference>
<sequence>MAFTLHDISASLPPEKNRADGLWTRFVLRPLSIPVAWAALRLHFGANGVSYISSLFSIAGGVLFSMNGFWLPLWGAILFNCFSVLDCVDGNIARVTHTASPWGGWADAVMGFVAYTCVFISTGIYVYLRGGCWLVLVIAAVTASANLLTRVAYQIYKNIVGEEAHGSVSFERKLAENVGITGFLMPALIVCHFTGGMIFIVAFNLLFYLGGCLATIIKLARKISIQSANK</sequence>
<feature type="transmembrane region" description="Helical" evidence="1">
    <location>
        <begin position="201"/>
        <end position="220"/>
    </location>
</feature>
<feature type="transmembrane region" description="Helical" evidence="1">
    <location>
        <begin position="133"/>
        <end position="153"/>
    </location>
</feature>
<dbReference type="GO" id="GO:0016780">
    <property type="term" value="F:phosphotransferase activity, for other substituted phosphate groups"/>
    <property type="evidence" value="ECO:0007669"/>
    <property type="project" value="InterPro"/>
</dbReference>
<accession>F5YAT9</accession>
<evidence type="ECO:0000256" key="1">
    <source>
        <dbReference type="SAM" id="Phobius"/>
    </source>
</evidence>
<dbReference type="Gene3D" id="1.20.120.1760">
    <property type="match status" value="1"/>
</dbReference>
<feature type="transmembrane region" description="Helical" evidence="1">
    <location>
        <begin position="49"/>
        <end position="67"/>
    </location>
</feature>
<dbReference type="KEGG" id="taz:TREAZ_0693"/>
<dbReference type="eggNOG" id="COG0558">
    <property type="taxonomic scope" value="Bacteria"/>
</dbReference>
<keyword evidence="1" id="KW-0472">Membrane</keyword>
<evidence type="ECO:0000313" key="2">
    <source>
        <dbReference type="EMBL" id="AEF81443.1"/>
    </source>
</evidence>